<evidence type="ECO:0000256" key="6">
    <source>
        <dbReference type="ARBA" id="ARBA00022771"/>
    </source>
</evidence>
<dbReference type="Gene3D" id="3.30.40.10">
    <property type="entry name" value="Zinc/RING finger domain, C3HC4 (zinc finger)"/>
    <property type="match status" value="1"/>
</dbReference>
<comment type="catalytic activity">
    <reaction evidence="1">
        <text>S-ubiquitinyl-[E2 ubiquitin-conjugating enzyme]-L-cysteine + [acceptor protein]-L-lysine = [E2 ubiquitin-conjugating enzyme]-L-cysteine + N(6)-ubiquitinyl-[acceptor protein]-L-lysine.</text>
        <dbReference type="EC" id="2.3.2.27"/>
    </reaction>
</comment>
<dbReference type="SMART" id="SM00184">
    <property type="entry name" value="RING"/>
    <property type="match status" value="1"/>
</dbReference>
<evidence type="ECO:0000313" key="16">
    <source>
        <dbReference type="Ensembl" id="ENSOANP00000048022.1"/>
    </source>
</evidence>
<feature type="compositionally biased region" description="Basic and acidic residues" evidence="14">
    <location>
        <begin position="289"/>
        <end position="298"/>
    </location>
</feature>
<feature type="compositionally biased region" description="Acidic residues" evidence="14">
    <location>
        <begin position="138"/>
        <end position="152"/>
    </location>
</feature>
<evidence type="ECO:0000256" key="13">
    <source>
        <dbReference type="PROSITE-ProRule" id="PRU00175"/>
    </source>
</evidence>
<dbReference type="InterPro" id="IPR001841">
    <property type="entry name" value="Znf_RING"/>
</dbReference>
<evidence type="ECO:0000256" key="2">
    <source>
        <dbReference type="ARBA" id="ARBA00004906"/>
    </source>
</evidence>
<comment type="function">
    <text evidence="12">E3 ubiquitin-protein ligase which accepts ubiquitin from an E2 ubiquitin-conjugating enzyme in the form of a thioester and then directly transfers the ubiquitin to targeted substrates. Catalyzes monoubiquitination of 26S proteasome subunit PSMC2/RPT1.</text>
</comment>
<feature type="region of interest" description="Disordered" evidence="14">
    <location>
        <begin position="208"/>
        <end position="232"/>
    </location>
</feature>
<evidence type="ECO:0000256" key="7">
    <source>
        <dbReference type="ARBA" id="ARBA00022786"/>
    </source>
</evidence>
<feature type="compositionally biased region" description="Low complexity" evidence="14">
    <location>
        <begin position="618"/>
        <end position="715"/>
    </location>
</feature>
<feature type="region of interest" description="Disordered" evidence="14">
    <location>
        <begin position="121"/>
        <end position="160"/>
    </location>
</feature>
<keyword evidence="5" id="KW-0479">Metal-binding</keyword>
<comment type="pathway">
    <text evidence="2">Protein modification; protein ubiquitination.</text>
</comment>
<feature type="compositionally biased region" description="Polar residues" evidence="14">
    <location>
        <begin position="323"/>
        <end position="335"/>
    </location>
</feature>
<evidence type="ECO:0000256" key="1">
    <source>
        <dbReference type="ARBA" id="ARBA00000900"/>
    </source>
</evidence>
<dbReference type="CDD" id="cd16465">
    <property type="entry name" value="RING-H2_PJA1_2"/>
    <property type="match status" value="1"/>
</dbReference>
<evidence type="ECO:0000256" key="12">
    <source>
        <dbReference type="ARBA" id="ARBA00045940"/>
    </source>
</evidence>
<reference evidence="16 17" key="1">
    <citation type="journal article" date="2008" name="Nature">
        <title>Genome analysis of the platypus reveals unique signatures of evolution.</title>
        <authorList>
            <person name="Warren W.C."/>
            <person name="Hillier L.W."/>
            <person name="Marshall Graves J.A."/>
            <person name="Birney E."/>
            <person name="Ponting C.P."/>
            <person name="Grutzner F."/>
            <person name="Belov K."/>
            <person name="Miller W."/>
            <person name="Clarke L."/>
            <person name="Chinwalla A.T."/>
            <person name="Yang S.P."/>
            <person name="Heger A."/>
            <person name="Locke D.P."/>
            <person name="Miethke P."/>
            <person name="Waters P.D."/>
            <person name="Veyrunes F."/>
            <person name="Fulton L."/>
            <person name="Fulton B."/>
            <person name="Graves T."/>
            <person name="Wallis J."/>
            <person name="Puente X.S."/>
            <person name="Lopez-Otin C."/>
            <person name="Ordonez G.R."/>
            <person name="Eichler E.E."/>
            <person name="Chen L."/>
            <person name="Cheng Z."/>
            <person name="Deakin J.E."/>
            <person name="Alsop A."/>
            <person name="Thompson K."/>
            <person name="Kirby P."/>
            <person name="Papenfuss A.T."/>
            <person name="Wakefield M.J."/>
            <person name="Olender T."/>
            <person name="Lancet D."/>
            <person name="Huttley G.A."/>
            <person name="Smit A.F."/>
            <person name="Pask A."/>
            <person name="Temple-Smith P."/>
            <person name="Batzer M.A."/>
            <person name="Walker J.A."/>
            <person name="Konkel M.K."/>
            <person name="Harris R.S."/>
            <person name="Whittington C.M."/>
            <person name="Wong E.S."/>
            <person name="Gemmell N.J."/>
            <person name="Buschiazzo E."/>
            <person name="Vargas Jentzsch I.M."/>
            <person name="Merkel A."/>
            <person name="Schmitz J."/>
            <person name="Zemann A."/>
            <person name="Churakov G."/>
            <person name="Kriegs J.O."/>
            <person name="Brosius J."/>
            <person name="Murchison E.P."/>
            <person name="Sachidanandam R."/>
            <person name="Smith C."/>
            <person name="Hannon G.J."/>
            <person name="Tsend-Ayush E."/>
            <person name="McMillan D."/>
            <person name="Attenborough R."/>
            <person name="Rens W."/>
            <person name="Ferguson-Smith M."/>
            <person name="Lefevre C.M."/>
            <person name="Sharp J.A."/>
            <person name="Nicholas K.R."/>
            <person name="Ray D.A."/>
            <person name="Kube M."/>
            <person name="Reinhardt R."/>
            <person name="Pringle T.H."/>
            <person name="Taylor J."/>
            <person name="Jones R.C."/>
            <person name="Nixon B."/>
            <person name="Dacheux J.L."/>
            <person name="Niwa H."/>
            <person name="Sekita Y."/>
            <person name="Huang X."/>
            <person name="Stark A."/>
            <person name="Kheradpour P."/>
            <person name="Kellis M."/>
            <person name="Flicek P."/>
            <person name="Chen Y."/>
            <person name="Webber C."/>
            <person name="Hardison R."/>
            <person name="Nelson J."/>
            <person name="Hallsworth-Pepin K."/>
            <person name="Delehaunty K."/>
            <person name="Markovic C."/>
            <person name="Minx P."/>
            <person name="Feng Y."/>
            <person name="Kremitzki C."/>
            <person name="Mitreva M."/>
            <person name="Glasscock J."/>
            <person name="Wylie T."/>
            <person name="Wohldmann P."/>
            <person name="Thiru P."/>
            <person name="Nhan M.N."/>
            <person name="Pohl C.S."/>
            <person name="Smith S.M."/>
            <person name="Hou S."/>
            <person name="Nefedov M."/>
            <person name="de Jong P.J."/>
            <person name="Renfree M.B."/>
            <person name="Mardis E.R."/>
            <person name="Wilson R.K."/>
        </authorList>
    </citation>
    <scope>NUCLEOTIDE SEQUENCE [LARGE SCALE GENOMIC DNA]</scope>
    <source>
        <strain evidence="16 17">Glennie</strain>
    </source>
</reference>
<dbReference type="PANTHER" id="PTHR15710">
    <property type="entry name" value="E3 UBIQUITIN-PROTEIN LIGASE PRAJA"/>
    <property type="match status" value="1"/>
</dbReference>
<evidence type="ECO:0000256" key="4">
    <source>
        <dbReference type="ARBA" id="ARBA00022679"/>
    </source>
</evidence>
<proteinExistence type="inferred from homology"/>
<evidence type="ECO:0000259" key="15">
    <source>
        <dbReference type="PROSITE" id="PS50089"/>
    </source>
</evidence>
<dbReference type="Proteomes" id="UP000002279">
    <property type="component" value="Chromosome X3"/>
</dbReference>
<evidence type="ECO:0000256" key="11">
    <source>
        <dbReference type="ARBA" id="ARBA00041674"/>
    </source>
</evidence>
<gene>
    <name evidence="16" type="primary">PJA2</name>
</gene>
<comment type="similarity">
    <text evidence="9">Belongs to the RNF181 family.</text>
</comment>
<dbReference type="InterPro" id="IPR013083">
    <property type="entry name" value="Znf_RING/FYVE/PHD"/>
</dbReference>
<dbReference type="AlphaFoldDB" id="A0A6I8P2M1"/>
<dbReference type="GO" id="GO:0061630">
    <property type="term" value="F:ubiquitin protein ligase activity"/>
    <property type="evidence" value="ECO:0007669"/>
    <property type="project" value="UniProtKB-EC"/>
</dbReference>
<evidence type="ECO:0000256" key="14">
    <source>
        <dbReference type="SAM" id="MobiDB-lite"/>
    </source>
</evidence>
<evidence type="ECO:0000256" key="5">
    <source>
        <dbReference type="ARBA" id="ARBA00022723"/>
    </source>
</evidence>
<feature type="region of interest" description="Disordered" evidence="14">
    <location>
        <begin position="388"/>
        <end position="410"/>
    </location>
</feature>
<accession>A0A6I8P2M1</accession>
<name>A0A6I8P2M1_ORNAN</name>
<evidence type="ECO:0000256" key="9">
    <source>
        <dbReference type="ARBA" id="ARBA00038197"/>
    </source>
</evidence>
<dbReference type="Ensembl" id="ENSOANT00000072654.1">
    <property type="protein sequence ID" value="ENSOANP00000048022.1"/>
    <property type="gene ID" value="ENSOANG00000011398.3"/>
</dbReference>
<sequence length="721" mass="77831">MKGDKSSQHKSSGYQTITGRRYGRRFAYVNFRPTSTDQARPVSQQCEEYQGPGQEDDQNERATTSIALDQEHLILSDSFIEVAESEIPISQVTEESSLMPSVVQSREISGINSYVEISSEDSLEDFSPLKDPVVISSEDTDSFESDSSEDESNQVFLSSVKENPREFQEISFKLGNEGTSFCSVQTNYYGVPPQSSGLNQDFEAVGPVPLGKYSDSEKDFGPQNIQGPTSKVEADAKKFLASRSYEMQRMVVEEISVSPESINSELNASGGNNEVGASSEFVVRPKIRNREYLNRLDQNDALSSDEEEGYSAKRWRGNPEPQPSTSGVSLGSSAGKQAPRMFFGQGNKAGERKETAPAQINAEHEILQEEQPVGDGATAWKCFEADPKSNTNVENSPECVDPSSSECVDPAGSRMELPSLYADENLESSSDESFETLSVRRQPETELLLSSDSEESPEFPIQEELLDEYESRYGTIPTFFPEDPDILSYVTMEDRLNQAMEAAVAHLEYLITEGEQICPPASTESIDMLPDIIVTADQLAMDLTCTICCQEFVENDVITKLPCNHYFHKLCIAAWLQKSATCPVCRYVFAFQAFGRVAAATTSFAANDEAPGSASEATTSRPTTSRPTTSRPTTSRPTTSRPTTSRPTTSRPTTSRPTTSFAMAPGATAPGATAPDATAPGATAPSTTAPGATAPGATAPGATASGATGSKSPGSNATGNQ</sequence>
<keyword evidence="7" id="KW-0833">Ubl conjugation pathway</keyword>
<evidence type="ECO:0000256" key="10">
    <source>
        <dbReference type="ARBA" id="ARBA00039317"/>
    </source>
</evidence>
<dbReference type="PANTHER" id="PTHR15710:SF160">
    <property type="entry name" value="E3 UBIQUITIN-PROTEIN LIGASE RNF181"/>
    <property type="match status" value="1"/>
</dbReference>
<evidence type="ECO:0000256" key="8">
    <source>
        <dbReference type="ARBA" id="ARBA00022833"/>
    </source>
</evidence>
<dbReference type="GO" id="GO:0008270">
    <property type="term" value="F:zinc ion binding"/>
    <property type="evidence" value="ECO:0007669"/>
    <property type="project" value="UniProtKB-KW"/>
</dbReference>
<feature type="region of interest" description="Disordered" evidence="14">
    <location>
        <begin position="607"/>
        <end position="721"/>
    </location>
</feature>
<keyword evidence="8" id="KW-0862">Zinc</keyword>
<dbReference type="EC" id="2.3.2.27" evidence="3"/>
<feature type="region of interest" description="Disordered" evidence="14">
    <location>
        <begin position="289"/>
        <end position="356"/>
    </location>
</feature>
<dbReference type="Bgee" id="ENSOANG00000011398">
    <property type="expression patterns" value="Expressed in testis and 2 other cell types or tissues"/>
</dbReference>
<dbReference type="SUPFAM" id="SSF57850">
    <property type="entry name" value="RING/U-box"/>
    <property type="match status" value="1"/>
</dbReference>
<reference evidence="16" key="2">
    <citation type="submission" date="2025-08" db="UniProtKB">
        <authorList>
            <consortium name="Ensembl"/>
        </authorList>
    </citation>
    <scope>IDENTIFICATION</scope>
    <source>
        <strain evidence="16">Glennie</strain>
    </source>
</reference>
<protein>
    <recommendedName>
        <fullName evidence="10">E3 ubiquitin-protein ligase RNF181</fullName>
        <ecNumber evidence="3">2.3.2.27</ecNumber>
    </recommendedName>
    <alternativeName>
        <fullName evidence="11">RING finger protein 181</fullName>
    </alternativeName>
</protein>
<feature type="region of interest" description="Disordered" evidence="14">
    <location>
        <begin position="33"/>
        <end position="63"/>
    </location>
</feature>
<organism evidence="16 17">
    <name type="scientific">Ornithorhynchus anatinus</name>
    <name type="common">Duckbill platypus</name>
    <dbReference type="NCBI Taxonomy" id="9258"/>
    <lineage>
        <taxon>Eukaryota</taxon>
        <taxon>Metazoa</taxon>
        <taxon>Chordata</taxon>
        <taxon>Craniata</taxon>
        <taxon>Vertebrata</taxon>
        <taxon>Euteleostomi</taxon>
        <taxon>Mammalia</taxon>
        <taxon>Monotremata</taxon>
        <taxon>Ornithorhynchidae</taxon>
        <taxon>Ornithorhynchus</taxon>
    </lineage>
</organism>
<dbReference type="GeneTree" id="ENSGT00940000154585"/>
<dbReference type="Pfam" id="PF13639">
    <property type="entry name" value="zf-RING_2"/>
    <property type="match status" value="1"/>
</dbReference>
<evidence type="ECO:0000313" key="17">
    <source>
        <dbReference type="Proteomes" id="UP000002279"/>
    </source>
</evidence>
<dbReference type="PROSITE" id="PS50089">
    <property type="entry name" value="ZF_RING_2"/>
    <property type="match status" value="1"/>
</dbReference>
<feature type="domain" description="RING-type" evidence="15">
    <location>
        <begin position="545"/>
        <end position="586"/>
    </location>
</feature>
<keyword evidence="6 13" id="KW-0863">Zinc-finger</keyword>
<feature type="compositionally biased region" description="Polar residues" evidence="14">
    <location>
        <begin position="33"/>
        <end position="47"/>
    </location>
</feature>
<reference evidence="16" key="3">
    <citation type="submission" date="2025-09" db="UniProtKB">
        <authorList>
            <consortium name="Ensembl"/>
        </authorList>
    </citation>
    <scope>IDENTIFICATION</scope>
    <source>
        <strain evidence="16">Glennie</strain>
    </source>
</reference>
<keyword evidence="17" id="KW-1185">Reference proteome</keyword>
<keyword evidence="4" id="KW-0808">Transferase</keyword>
<evidence type="ECO:0000256" key="3">
    <source>
        <dbReference type="ARBA" id="ARBA00012483"/>
    </source>
</evidence>